<dbReference type="Pfam" id="PF14352">
    <property type="entry name" value="DUF4402"/>
    <property type="match status" value="1"/>
</dbReference>
<evidence type="ECO:0000313" key="2">
    <source>
        <dbReference type="EMBL" id="QDP18918.1"/>
    </source>
</evidence>
<keyword evidence="3" id="KW-1185">Reference proteome</keyword>
<feature type="signal peptide" evidence="1">
    <location>
        <begin position="1"/>
        <end position="26"/>
    </location>
</feature>
<evidence type="ECO:0000256" key="1">
    <source>
        <dbReference type="SAM" id="SignalP"/>
    </source>
</evidence>
<organism evidence="2 3">
    <name type="scientific">Sphingomonas xanthus</name>
    <dbReference type="NCBI Taxonomy" id="2594473"/>
    <lineage>
        <taxon>Bacteria</taxon>
        <taxon>Pseudomonadati</taxon>
        <taxon>Pseudomonadota</taxon>
        <taxon>Alphaproteobacteria</taxon>
        <taxon>Sphingomonadales</taxon>
        <taxon>Sphingomonadaceae</taxon>
        <taxon>Sphingomonas</taxon>
    </lineage>
</organism>
<dbReference type="EMBL" id="CP041659">
    <property type="protein sequence ID" value="QDP18918.1"/>
    <property type="molecule type" value="Genomic_DNA"/>
</dbReference>
<dbReference type="OrthoDB" id="7574550at2"/>
<dbReference type="Proteomes" id="UP000321857">
    <property type="component" value="Chromosome"/>
</dbReference>
<keyword evidence="1" id="KW-0732">Signal</keyword>
<proteinExistence type="predicted"/>
<sequence>MMPSPRLATLLTAAALFAAPPTGADAAVINAQVTANVVKPLQFTARRDLDFGTILLSAGMTGPATVTLSQGGVRSCPASVTCTGAALPAIFNVQGTNKQVVRISAMASDLVNAADGRTLRFTPSAPTSITLTNSGAPGLDFNVGGSISVPANATDGLYSGTVEITVDNQ</sequence>
<protein>
    <submittedName>
        <fullName evidence="2">DUF4402 domain-containing protein</fullName>
    </submittedName>
</protein>
<dbReference type="InterPro" id="IPR025514">
    <property type="entry name" value="DUF4402"/>
</dbReference>
<accession>A0A516IPQ5</accession>
<reference evidence="2 3" key="1">
    <citation type="submission" date="2019-07" db="EMBL/GenBank/DDBJ databases">
        <title>Sphingomonas AE3 Genome sequencing and assembly.</title>
        <authorList>
            <person name="Kim H."/>
        </authorList>
    </citation>
    <scope>NUCLEOTIDE SEQUENCE [LARGE SCALE GENOMIC DNA]</scope>
    <source>
        <strain evidence="2 3">AE3</strain>
    </source>
</reference>
<gene>
    <name evidence="2" type="ORF">FMM02_02440</name>
</gene>
<dbReference type="KEGG" id="sxa:FMM02_02440"/>
<dbReference type="AlphaFoldDB" id="A0A516IPQ5"/>
<feature type="chain" id="PRO_5021934850" evidence="1">
    <location>
        <begin position="27"/>
        <end position="169"/>
    </location>
</feature>
<evidence type="ECO:0000313" key="3">
    <source>
        <dbReference type="Proteomes" id="UP000321857"/>
    </source>
</evidence>
<dbReference type="RefSeq" id="WP_147493378.1">
    <property type="nucleotide sequence ID" value="NZ_CP041659.1"/>
</dbReference>
<name>A0A516IPQ5_9SPHN</name>